<dbReference type="RefSeq" id="XP_033677695.1">
    <property type="nucleotide sequence ID" value="XM_033834063.1"/>
</dbReference>
<accession>A0A6A6HXE0</accession>
<dbReference type="OrthoDB" id="3799620at2759"/>
<proteinExistence type="predicted"/>
<name>A0A6A6HXE0_9PLEO</name>
<protein>
    <submittedName>
        <fullName evidence="1">Uncharacterized protein</fullName>
    </submittedName>
</protein>
<sequence>MPLISPFLGLSQELQDMVYHELWEITPAIQVPYRISGEEDPRHAMLNKGLKQLVSRATWHLHDRFDVVTAPTFKTSPLLGPSVTGNLRIDTNFSHDREPPEAQHLSQYGEFSLWLLAPTLEKRAANLRVIQLECELDLAQATNSVRVFDLKIFEQAHLQLKNLERLEFLFNLYCTKDRAGSRDDAYRDKVLNALGEEIIRIGAFVTDTEGRLDVKELWPTDFLPPECYRWPSVGRWNLTFAKTSD</sequence>
<keyword evidence="2" id="KW-1185">Reference proteome</keyword>
<organism evidence="1 2">
    <name type="scientific">Trematosphaeria pertusa</name>
    <dbReference type="NCBI Taxonomy" id="390896"/>
    <lineage>
        <taxon>Eukaryota</taxon>
        <taxon>Fungi</taxon>
        <taxon>Dikarya</taxon>
        <taxon>Ascomycota</taxon>
        <taxon>Pezizomycotina</taxon>
        <taxon>Dothideomycetes</taxon>
        <taxon>Pleosporomycetidae</taxon>
        <taxon>Pleosporales</taxon>
        <taxon>Massarineae</taxon>
        <taxon>Trematosphaeriaceae</taxon>
        <taxon>Trematosphaeria</taxon>
    </lineage>
</organism>
<dbReference type="AlphaFoldDB" id="A0A6A6HXE0"/>
<dbReference type="EMBL" id="ML987207">
    <property type="protein sequence ID" value="KAF2242691.1"/>
    <property type="molecule type" value="Genomic_DNA"/>
</dbReference>
<evidence type="ECO:0000313" key="2">
    <source>
        <dbReference type="Proteomes" id="UP000800094"/>
    </source>
</evidence>
<evidence type="ECO:0000313" key="1">
    <source>
        <dbReference type="EMBL" id="KAF2242691.1"/>
    </source>
</evidence>
<dbReference type="GeneID" id="54587393"/>
<dbReference type="Proteomes" id="UP000800094">
    <property type="component" value="Unassembled WGS sequence"/>
</dbReference>
<gene>
    <name evidence="1" type="ORF">BU26DRAFT_570753</name>
</gene>
<reference evidence="1" key="1">
    <citation type="journal article" date="2020" name="Stud. Mycol.">
        <title>101 Dothideomycetes genomes: a test case for predicting lifestyles and emergence of pathogens.</title>
        <authorList>
            <person name="Haridas S."/>
            <person name="Albert R."/>
            <person name="Binder M."/>
            <person name="Bloem J."/>
            <person name="Labutti K."/>
            <person name="Salamov A."/>
            <person name="Andreopoulos B."/>
            <person name="Baker S."/>
            <person name="Barry K."/>
            <person name="Bills G."/>
            <person name="Bluhm B."/>
            <person name="Cannon C."/>
            <person name="Castanera R."/>
            <person name="Culley D."/>
            <person name="Daum C."/>
            <person name="Ezra D."/>
            <person name="Gonzalez J."/>
            <person name="Henrissat B."/>
            <person name="Kuo A."/>
            <person name="Liang C."/>
            <person name="Lipzen A."/>
            <person name="Lutzoni F."/>
            <person name="Magnuson J."/>
            <person name="Mondo S."/>
            <person name="Nolan M."/>
            <person name="Ohm R."/>
            <person name="Pangilinan J."/>
            <person name="Park H.-J."/>
            <person name="Ramirez L."/>
            <person name="Alfaro M."/>
            <person name="Sun H."/>
            <person name="Tritt A."/>
            <person name="Yoshinaga Y."/>
            <person name="Zwiers L.-H."/>
            <person name="Turgeon B."/>
            <person name="Goodwin S."/>
            <person name="Spatafora J."/>
            <person name="Crous P."/>
            <person name="Grigoriev I."/>
        </authorList>
    </citation>
    <scope>NUCLEOTIDE SEQUENCE</scope>
    <source>
        <strain evidence="1">CBS 122368</strain>
    </source>
</reference>